<evidence type="ECO:0000313" key="2">
    <source>
        <dbReference type="Proteomes" id="UP000255515"/>
    </source>
</evidence>
<proteinExistence type="predicted"/>
<gene>
    <name evidence="1" type="ORF">NCTC11661_02392</name>
</gene>
<evidence type="ECO:0000313" key="1">
    <source>
        <dbReference type="EMBL" id="SUV53243.1"/>
    </source>
</evidence>
<organism evidence="1 2">
    <name type="scientific">Bergeyella zoohelcum</name>
    <dbReference type="NCBI Taxonomy" id="1015"/>
    <lineage>
        <taxon>Bacteria</taxon>
        <taxon>Pseudomonadati</taxon>
        <taxon>Bacteroidota</taxon>
        <taxon>Flavobacteriia</taxon>
        <taxon>Flavobacteriales</taxon>
        <taxon>Weeksellaceae</taxon>
        <taxon>Bergeyella</taxon>
    </lineage>
</organism>
<name>A0A380ZVB7_9FLAO</name>
<dbReference type="AlphaFoldDB" id="A0A380ZVB7"/>
<dbReference type="EMBL" id="UFTJ01000005">
    <property type="protein sequence ID" value="SUV53243.1"/>
    <property type="molecule type" value="Genomic_DNA"/>
</dbReference>
<sequence length="36" mass="4039">MTMYSPSNTEIATSKKVAIFTNKQEALSDWLLANSF</sequence>
<accession>A0A380ZVB7</accession>
<dbReference type="Proteomes" id="UP000255515">
    <property type="component" value="Unassembled WGS sequence"/>
</dbReference>
<reference evidence="1 2" key="1">
    <citation type="submission" date="2018-06" db="EMBL/GenBank/DDBJ databases">
        <authorList>
            <consortium name="Pathogen Informatics"/>
            <person name="Doyle S."/>
        </authorList>
    </citation>
    <scope>NUCLEOTIDE SEQUENCE [LARGE SCALE GENOMIC DNA]</scope>
    <source>
        <strain evidence="1 2">NCTC11661</strain>
    </source>
</reference>
<protein>
    <submittedName>
        <fullName evidence="1">Uncharacterized protein</fullName>
    </submittedName>
</protein>